<gene>
    <name evidence="1" type="ORF">Vadar_020239</name>
</gene>
<reference evidence="1 2" key="1">
    <citation type="journal article" date="2021" name="Hortic Res">
        <title>High-quality reference genome and annotation aids understanding of berry development for evergreen blueberry (Vaccinium darrowii).</title>
        <authorList>
            <person name="Yu J."/>
            <person name="Hulse-Kemp A.M."/>
            <person name="Babiker E."/>
            <person name="Staton M."/>
        </authorList>
    </citation>
    <scope>NUCLEOTIDE SEQUENCE [LARGE SCALE GENOMIC DNA]</scope>
    <source>
        <strain evidence="2">cv. NJ 8807/NJ 8810</strain>
        <tissue evidence="1">Young leaf</tissue>
    </source>
</reference>
<accession>A0ACB7XTF0</accession>
<name>A0ACB7XTF0_9ERIC</name>
<organism evidence="1 2">
    <name type="scientific">Vaccinium darrowii</name>
    <dbReference type="NCBI Taxonomy" id="229202"/>
    <lineage>
        <taxon>Eukaryota</taxon>
        <taxon>Viridiplantae</taxon>
        <taxon>Streptophyta</taxon>
        <taxon>Embryophyta</taxon>
        <taxon>Tracheophyta</taxon>
        <taxon>Spermatophyta</taxon>
        <taxon>Magnoliopsida</taxon>
        <taxon>eudicotyledons</taxon>
        <taxon>Gunneridae</taxon>
        <taxon>Pentapetalae</taxon>
        <taxon>asterids</taxon>
        <taxon>Ericales</taxon>
        <taxon>Ericaceae</taxon>
        <taxon>Vaccinioideae</taxon>
        <taxon>Vaccinieae</taxon>
        <taxon>Vaccinium</taxon>
    </lineage>
</organism>
<keyword evidence="2" id="KW-1185">Reference proteome</keyword>
<comment type="caution">
    <text evidence="1">The sequence shown here is derived from an EMBL/GenBank/DDBJ whole genome shotgun (WGS) entry which is preliminary data.</text>
</comment>
<dbReference type="EMBL" id="CM037151">
    <property type="protein sequence ID" value="KAH7843740.1"/>
    <property type="molecule type" value="Genomic_DNA"/>
</dbReference>
<proteinExistence type="predicted"/>
<dbReference type="Proteomes" id="UP000828048">
    <property type="component" value="Chromosome 1"/>
</dbReference>
<sequence length="389" mass="43375">MVKQVVVKDSLGSPAQVSSCMPGVGQHSRKLEKIGGLSRKLIPTRLKCLSFENGRILISNTCHPKISQQIHLEVNNQVYPINVTKEEFPRSPWPCSIHSPKVRDDDMETNKLILANHLPTAVDFSNLNQENNTMMDNFFIMHGECNLQNKTNSPSPNPKTANEVLQIHHIPAHPISTPSPVAYLGLSDPALNPAISNPVGPSLGSAFVLSPGPFLKPALQEVDSNLSQSYLSPRVNDKFQINGNICSQLPTNPSHVNGISLFVDLVPKKRKNSLEKEKDSQNVMISSPISTFNRFQILQRSKKPSIHKETEATLNTGKMLGANMKIQSWNTRGLRSRVKKRFLIKIIKDRRPDIMFIQESKLEQVELSDYQRFWGNFGVAGVFSKSEGA</sequence>
<evidence type="ECO:0000313" key="2">
    <source>
        <dbReference type="Proteomes" id="UP000828048"/>
    </source>
</evidence>
<protein>
    <submittedName>
        <fullName evidence="1">Uncharacterized protein</fullName>
    </submittedName>
</protein>
<evidence type="ECO:0000313" key="1">
    <source>
        <dbReference type="EMBL" id="KAH7843740.1"/>
    </source>
</evidence>